<organism evidence="1 2">
    <name type="scientific">Niastella populi</name>
    <dbReference type="NCBI Taxonomy" id="550983"/>
    <lineage>
        <taxon>Bacteria</taxon>
        <taxon>Pseudomonadati</taxon>
        <taxon>Bacteroidota</taxon>
        <taxon>Chitinophagia</taxon>
        <taxon>Chitinophagales</taxon>
        <taxon>Chitinophagaceae</taxon>
        <taxon>Niastella</taxon>
    </lineage>
</organism>
<reference evidence="2" key="1">
    <citation type="submission" date="2016-04" db="EMBL/GenBank/DDBJ databases">
        <authorList>
            <person name="Chen L."/>
            <person name="Zhuang W."/>
            <person name="Wang G."/>
        </authorList>
    </citation>
    <scope>NUCLEOTIDE SEQUENCE [LARGE SCALE GENOMIC DNA]</scope>
    <source>
        <strain evidence="2">208</strain>
    </source>
</reference>
<dbReference type="STRING" id="550983.A4R26_07750"/>
<keyword evidence="2" id="KW-1185">Reference proteome</keyword>
<gene>
    <name evidence="1" type="ORF">A4R26_07750</name>
</gene>
<protein>
    <submittedName>
        <fullName evidence="1">Uncharacterized protein</fullName>
    </submittedName>
</protein>
<proteinExistence type="predicted"/>
<dbReference type="AlphaFoldDB" id="A0A1V9EKN6"/>
<dbReference type="OrthoDB" id="1150971at2"/>
<dbReference type="Proteomes" id="UP000192276">
    <property type="component" value="Unassembled WGS sequence"/>
</dbReference>
<dbReference type="EMBL" id="LWBP01000243">
    <property type="protein sequence ID" value="OQP46612.1"/>
    <property type="molecule type" value="Genomic_DNA"/>
</dbReference>
<accession>A0A1V9EKN6</accession>
<sequence>MKKMFIAVLSVAIAAQGFGQSEKFTKAMTAAIAKWDSAKTADDMQSISATFERIADAEKTQWLPYYYASLSQVIYGFMKNDMANNDAFASKAEALLTKADGLQPDNSEISCVKSMIATMRMLVNPQARWQQYGATIQTELENAKKQDPANPRPYYLQGQNLRNTPEQFGGGCNSAKPLLEEAVKKFEAFKPASAIAPSWGKAEAEKVLATCK</sequence>
<evidence type="ECO:0000313" key="1">
    <source>
        <dbReference type="EMBL" id="OQP46612.1"/>
    </source>
</evidence>
<name>A0A1V9EKN6_9BACT</name>
<dbReference type="RefSeq" id="WP_081170649.1">
    <property type="nucleotide sequence ID" value="NZ_LWBP01000243.1"/>
</dbReference>
<comment type="caution">
    <text evidence="1">The sequence shown here is derived from an EMBL/GenBank/DDBJ whole genome shotgun (WGS) entry which is preliminary data.</text>
</comment>
<evidence type="ECO:0000313" key="2">
    <source>
        <dbReference type="Proteomes" id="UP000192276"/>
    </source>
</evidence>